<organism evidence="2 3">
    <name type="scientific">Syntrophotalea carbinolica (strain DSM 2380 / NBRC 103641 / GraBd1)</name>
    <name type="common">Pelobacter carbinolicus</name>
    <dbReference type="NCBI Taxonomy" id="338963"/>
    <lineage>
        <taxon>Bacteria</taxon>
        <taxon>Pseudomonadati</taxon>
        <taxon>Thermodesulfobacteriota</taxon>
        <taxon>Desulfuromonadia</taxon>
        <taxon>Desulfuromonadales</taxon>
        <taxon>Syntrophotaleaceae</taxon>
        <taxon>Syntrophotalea</taxon>
    </lineage>
</organism>
<dbReference type="HOGENOM" id="CLU_052514_0_0_7"/>
<keyword evidence="2" id="KW-0378">Hydrolase</keyword>
<dbReference type="EMBL" id="CP000142">
    <property type="protein sequence ID" value="ABA87685.1"/>
    <property type="molecule type" value="Genomic_DNA"/>
</dbReference>
<accession>Q3A7F9</accession>
<keyword evidence="3" id="KW-1185">Reference proteome</keyword>
<feature type="signal peptide" evidence="1">
    <location>
        <begin position="1"/>
        <end position="24"/>
    </location>
</feature>
<dbReference type="KEGG" id="pca:Pcar_0425"/>
<name>Q3A7F9_SYNC1</name>
<protein>
    <submittedName>
        <fullName evidence="2">HAD superfamily hydrolase</fullName>
    </submittedName>
</protein>
<dbReference type="STRING" id="338963.Pcar_0425"/>
<reference evidence="3" key="1">
    <citation type="submission" date="2005-10" db="EMBL/GenBank/DDBJ databases">
        <title>Complete sequence of Pelobacter carbinolicus DSM 2380.</title>
        <authorList>
            <person name="Copeland A."/>
            <person name="Lucas S."/>
            <person name="Lapidus A."/>
            <person name="Barry K."/>
            <person name="Detter J.C."/>
            <person name="Glavina T."/>
            <person name="Hammon N."/>
            <person name="Israni S."/>
            <person name="Pitluck S."/>
            <person name="Chertkov O."/>
            <person name="Schmutz J."/>
            <person name="Larimer F."/>
            <person name="Land M."/>
            <person name="Kyrpides N."/>
            <person name="Ivanova N."/>
            <person name="Richardson P."/>
        </authorList>
    </citation>
    <scope>NUCLEOTIDE SEQUENCE [LARGE SCALE GENOMIC DNA]</scope>
    <source>
        <strain evidence="3">DSM 2380 / NBRC 103641 / GraBd1</strain>
    </source>
</reference>
<dbReference type="AlphaFoldDB" id="Q3A7F9"/>
<dbReference type="InterPro" id="IPR036412">
    <property type="entry name" value="HAD-like_sf"/>
</dbReference>
<dbReference type="GO" id="GO:0016787">
    <property type="term" value="F:hydrolase activity"/>
    <property type="evidence" value="ECO:0007669"/>
    <property type="project" value="UniProtKB-KW"/>
</dbReference>
<evidence type="ECO:0000313" key="2">
    <source>
        <dbReference type="EMBL" id="ABA87685.1"/>
    </source>
</evidence>
<evidence type="ECO:0000313" key="3">
    <source>
        <dbReference type="Proteomes" id="UP000002534"/>
    </source>
</evidence>
<dbReference type="Proteomes" id="UP000002534">
    <property type="component" value="Chromosome"/>
</dbReference>
<gene>
    <name evidence="2" type="ordered locus">Pcar_0425</name>
</gene>
<dbReference type="InterPro" id="IPR023214">
    <property type="entry name" value="HAD_sf"/>
</dbReference>
<dbReference type="OrthoDB" id="9799365at2"/>
<sequence>MKYRCFCGLLIAGLLLFLPLSGQARQVVCDDSLSLWQDRPAKKAVLDFVQRVTDPNDAAYVPPQDRIVTIDMDGTLVCERPTSVGMLFAENLLREWASAPQLQGREPFEAARRDGLRQMRKKHFELFFGLSGAGFEEGVLQSKMQTMVRGERHPRYKRPYRELFYDPMLQLVHYLIQNDFVVYVVSGSDQTLVRVLCAERPELAGLPPARFIGTLVALDVDFADGKPVYYRLARELEPVNLRKGKALNILYRIGQYPILAIGNSKGDCGMLAVTHAAKYPETLRLLLNHDDAGREFAYPGPTGSDAALCREQAGADILSISMRDDFEKIFAFDSGL</sequence>
<keyword evidence="1" id="KW-0732">Signal</keyword>
<dbReference type="RefSeq" id="WP_011340107.1">
    <property type="nucleotide sequence ID" value="NC_007498.2"/>
</dbReference>
<proteinExistence type="predicted"/>
<reference evidence="2 3" key="2">
    <citation type="journal article" date="2012" name="BMC Genomics">
        <title>The genome of Pelobacter carbinolicus reveals surprising metabolic capabilities and physiological features.</title>
        <authorList>
            <person name="Aklujkar M."/>
            <person name="Haveman S.A."/>
            <person name="Didonato R.Jr."/>
            <person name="Chertkov O."/>
            <person name="Han C.S."/>
            <person name="Land M.L."/>
            <person name="Brown P."/>
            <person name="Lovley D.R."/>
        </authorList>
    </citation>
    <scope>NUCLEOTIDE SEQUENCE [LARGE SCALE GENOMIC DNA]</scope>
    <source>
        <strain evidence="3">DSM 2380 / NBRC 103641 / GraBd1</strain>
    </source>
</reference>
<dbReference type="Gene3D" id="3.40.50.1000">
    <property type="entry name" value="HAD superfamily/HAD-like"/>
    <property type="match status" value="1"/>
</dbReference>
<evidence type="ECO:0000256" key="1">
    <source>
        <dbReference type="SAM" id="SignalP"/>
    </source>
</evidence>
<dbReference type="SUPFAM" id="SSF56784">
    <property type="entry name" value="HAD-like"/>
    <property type="match status" value="1"/>
</dbReference>
<feature type="chain" id="PRO_5004223771" evidence="1">
    <location>
        <begin position="25"/>
        <end position="336"/>
    </location>
</feature>
<dbReference type="eggNOG" id="COG0560">
    <property type="taxonomic scope" value="Bacteria"/>
</dbReference>